<organism evidence="2 3">
    <name type="scientific">Toxocara canis</name>
    <name type="common">Canine roundworm</name>
    <dbReference type="NCBI Taxonomy" id="6265"/>
    <lineage>
        <taxon>Eukaryota</taxon>
        <taxon>Metazoa</taxon>
        <taxon>Ecdysozoa</taxon>
        <taxon>Nematoda</taxon>
        <taxon>Chromadorea</taxon>
        <taxon>Rhabditida</taxon>
        <taxon>Spirurina</taxon>
        <taxon>Ascaridomorpha</taxon>
        <taxon>Ascaridoidea</taxon>
        <taxon>Toxocaridae</taxon>
        <taxon>Toxocara</taxon>
    </lineage>
</organism>
<dbReference type="WBParaSite" id="TCNE_0000202001-mRNA-1">
    <property type="protein sequence ID" value="TCNE_0000202001-mRNA-1"/>
    <property type="gene ID" value="TCNE_0000202001"/>
</dbReference>
<evidence type="ECO:0000313" key="3">
    <source>
        <dbReference type="WBParaSite" id="TCNE_0000202001-mRNA-1"/>
    </source>
</evidence>
<keyword evidence="2" id="KW-1185">Reference proteome</keyword>
<dbReference type="AlphaFoldDB" id="A0A183U0K0"/>
<sequence length="68" mass="7728">MQPEQPESNSGICVQKKDQGGLVGEVKVTPLRRDHHLRLGCNRHLRLGSYGYLRFGRNHVSIHTSHIL</sequence>
<evidence type="ECO:0000313" key="1">
    <source>
        <dbReference type="EMBL" id="VDM27276.1"/>
    </source>
</evidence>
<accession>A0A183U0K0</accession>
<gene>
    <name evidence="1" type="ORF">TCNE_LOCUS2020</name>
</gene>
<reference evidence="1 2" key="2">
    <citation type="submission" date="2018-11" db="EMBL/GenBank/DDBJ databases">
        <authorList>
            <consortium name="Pathogen Informatics"/>
        </authorList>
    </citation>
    <scope>NUCLEOTIDE SEQUENCE [LARGE SCALE GENOMIC DNA]</scope>
</reference>
<reference evidence="3" key="1">
    <citation type="submission" date="2016-06" db="UniProtKB">
        <authorList>
            <consortium name="WormBaseParasite"/>
        </authorList>
    </citation>
    <scope>IDENTIFICATION</scope>
</reference>
<name>A0A183U0K0_TOXCA</name>
<dbReference type="EMBL" id="UYWY01001816">
    <property type="protein sequence ID" value="VDM27276.1"/>
    <property type="molecule type" value="Genomic_DNA"/>
</dbReference>
<evidence type="ECO:0000313" key="2">
    <source>
        <dbReference type="Proteomes" id="UP000050794"/>
    </source>
</evidence>
<proteinExistence type="predicted"/>
<protein>
    <submittedName>
        <fullName evidence="1 3">Uncharacterized protein</fullName>
    </submittedName>
</protein>
<dbReference type="Proteomes" id="UP000050794">
    <property type="component" value="Unassembled WGS sequence"/>
</dbReference>